<protein>
    <submittedName>
        <fullName evidence="9">WRKY Transcription Factor</fullName>
    </submittedName>
</protein>
<dbReference type="PROSITE" id="PS50811">
    <property type="entry name" value="WRKY"/>
    <property type="match status" value="1"/>
</dbReference>
<dbReference type="GO" id="GO:0010150">
    <property type="term" value="P:leaf senescence"/>
    <property type="evidence" value="ECO:0007669"/>
    <property type="project" value="UniProtKB-ARBA"/>
</dbReference>
<dbReference type="GO" id="GO:0005634">
    <property type="term" value="C:nucleus"/>
    <property type="evidence" value="ECO:0007669"/>
    <property type="project" value="UniProtKB-SubCell"/>
</dbReference>
<dbReference type="Proteomes" id="UP001632038">
    <property type="component" value="Unassembled WGS sequence"/>
</dbReference>
<feature type="domain" description="WRKY" evidence="8">
    <location>
        <begin position="124"/>
        <end position="192"/>
    </location>
</feature>
<feature type="region of interest" description="Disordered" evidence="7">
    <location>
        <begin position="75"/>
        <end position="115"/>
    </location>
</feature>
<dbReference type="PANTHER" id="PTHR32096:SF36">
    <property type="entry name" value="WRKY TRANSCRIPTION FACTOR 41-RELATED"/>
    <property type="match status" value="1"/>
</dbReference>
<dbReference type="InterPro" id="IPR003657">
    <property type="entry name" value="WRKY_dom"/>
</dbReference>
<keyword evidence="4" id="KW-0804">Transcription</keyword>
<dbReference type="EMBL" id="JAVIJP010000060">
    <property type="protein sequence ID" value="KAL3622221.1"/>
    <property type="molecule type" value="Genomic_DNA"/>
</dbReference>
<accession>A0ABD3BXJ3</accession>
<evidence type="ECO:0000256" key="3">
    <source>
        <dbReference type="ARBA" id="ARBA00023125"/>
    </source>
</evidence>
<dbReference type="PANTHER" id="PTHR32096">
    <property type="entry name" value="WRKY TRANSCRIPTION FACTOR 30-RELATED-RELATED"/>
    <property type="match status" value="1"/>
</dbReference>
<dbReference type="AlphaFoldDB" id="A0ABD3BXJ3"/>
<evidence type="ECO:0000256" key="2">
    <source>
        <dbReference type="ARBA" id="ARBA00023015"/>
    </source>
</evidence>
<dbReference type="GO" id="GO:0009751">
    <property type="term" value="P:response to salicylic acid"/>
    <property type="evidence" value="ECO:0007669"/>
    <property type="project" value="UniProtKB-ARBA"/>
</dbReference>
<evidence type="ECO:0000313" key="9">
    <source>
        <dbReference type="EMBL" id="KAL3622221.1"/>
    </source>
</evidence>
<evidence type="ECO:0000256" key="4">
    <source>
        <dbReference type="ARBA" id="ARBA00023163"/>
    </source>
</evidence>
<dbReference type="GO" id="GO:0003677">
    <property type="term" value="F:DNA binding"/>
    <property type="evidence" value="ECO:0007669"/>
    <property type="project" value="UniProtKB-KW"/>
</dbReference>
<dbReference type="SMART" id="SM00774">
    <property type="entry name" value="WRKY"/>
    <property type="match status" value="1"/>
</dbReference>
<comment type="similarity">
    <text evidence="6">Belongs to the WRKY group III family.</text>
</comment>
<comment type="subcellular location">
    <subcellularLocation>
        <location evidence="1">Nucleus</location>
    </subcellularLocation>
</comment>
<evidence type="ECO:0000256" key="6">
    <source>
        <dbReference type="ARBA" id="ARBA00060850"/>
    </source>
</evidence>
<dbReference type="GO" id="GO:0010193">
    <property type="term" value="P:response to ozone"/>
    <property type="evidence" value="ECO:0007669"/>
    <property type="project" value="UniProtKB-ARBA"/>
</dbReference>
<evidence type="ECO:0000313" key="10">
    <source>
        <dbReference type="Proteomes" id="UP001632038"/>
    </source>
</evidence>
<dbReference type="SUPFAM" id="SSF118290">
    <property type="entry name" value="WRKY DNA-binding domain"/>
    <property type="match status" value="1"/>
</dbReference>
<gene>
    <name evidence="9" type="primary">WRKY30_3</name>
    <name evidence="9" type="ORF">CASFOL_033632</name>
</gene>
<dbReference type="Gene3D" id="2.20.25.80">
    <property type="entry name" value="WRKY domain"/>
    <property type="match status" value="1"/>
</dbReference>
<keyword evidence="2" id="KW-0805">Transcription regulation</keyword>
<dbReference type="InterPro" id="IPR036576">
    <property type="entry name" value="WRKY_dom_sf"/>
</dbReference>
<keyword evidence="10" id="KW-1185">Reference proteome</keyword>
<dbReference type="GO" id="GO:0042542">
    <property type="term" value="P:response to hydrogen peroxide"/>
    <property type="evidence" value="ECO:0007669"/>
    <property type="project" value="UniProtKB-ARBA"/>
</dbReference>
<sequence length="334" mass="38128">MEKLGALDRETIMSVLGEGRDFANELKRKLEITSDSREACDNLMENILSSYENAIKLLDCMGMLENSVPSPMVASNVSELPNSIEPTHSSEVSDLNSKDQTHKSKKRKTLPKWSEQVRVRSETGLEGHLDDGYNWRKYGQKDILGANHPRAYYRCTHRTTQGCSATKQVQRADNDFHIFEVIYRGKHSCMLERLKYNRENIIVQKKENDEETPITITTEPGLKAENQELVTNLDKFPSFSFPSTPIESKNLETQFFSEPNNFIGTNYSSNEFYSPATSDSYFSLPRYPVNDFGNDFAEIISNPTPYTNLSFGDLDISFDQFDFSSQLLDASDYF</sequence>
<dbReference type="FunFam" id="2.20.25.80:FF:000009">
    <property type="entry name" value="WRKY transcription factor 53"/>
    <property type="match status" value="1"/>
</dbReference>
<name>A0ABD3BXJ3_9LAMI</name>
<reference evidence="10" key="1">
    <citation type="journal article" date="2024" name="IScience">
        <title>Strigolactones Initiate the Formation of Haustorium-like Structures in Castilleja.</title>
        <authorList>
            <person name="Buerger M."/>
            <person name="Peterson D."/>
            <person name="Chory J."/>
        </authorList>
    </citation>
    <scope>NUCLEOTIDE SEQUENCE [LARGE SCALE GENOMIC DNA]</scope>
</reference>
<feature type="compositionally biased region" description="Polar residues" evidence="7">
    <location>
        <begin position="75"/>
        <end position="95"/>
    </location>
</feature>
<dbReference type="Pfam" id="PF03106">
    <property type="entry name" value="WRKY"/>
    <property type="match status" value="1"/>
</dbReference>
<evidence type="ECO:0000256" key="7">
    <source>
        <dbReference type="SAM" id="MobiDB-lite"/>
    </source>
</evidence>
<evidence type="ECO:0000256" key="1">
    <source>
        <dbReference type="ARBA" id="ARBA00004123"/>
    </source>
</evidence>
<organism evidence="9 10">
    <name type="scientific">Castilleja foliolosa</name>
    <dbReference type="NCBI Taxonomy" id="1961234"/>
    <lineage>
        <taxon>Eukaryota</taxon>
        <taxon>Viridiplantae</taxon>
        <taxon>Streptophyta</taxon>
        <taxon>Embryophyta</taxon>
        <taxon>Tracheophyta</taxon>
        <taxon>Spermatophyta</taxon>
        <taxon>Magnoliopsida</taxon>
        <taxon>eudicotyledons</taxon>
        <taxon>Gunneridae</taxon>
        <taxon>Pentapetalae</taxon>
        <taxon>asterids</taxon>
        <taxon>lamiids</taxon>
        <taxon>Lamiales</taxon>
        <taxon>Orobanchaceae</taxon>
        <taxon>Pedicularideae</taxon>
        <taxon>Castillejinae</taxon>
        <taxon>Castilleja</taxon>
    </lineage>
</organism>
<comment type="caution">
    <text evidence="9">The sequence shown here is derived from an EMBL/GenBank/DDBJ whole genome shotgun (WGS) entry which is preliminary data.</text>
</comment>
<dbReference type="InterPro" id="IPR044810">
    <property type="entry name" value="WRKY_plant"/>
</dbReference>
<keyword evidence="3" id="KW-0238">DNA-binding</keyword>
<proteinExistence type="inferred from homology"/>
<evidence type="ECO:0000259" key="8">
    <source>
        <dbReference type="PROSITE" id="PS50811"/>
    </source>
</evidence>
<evidence type="ECO:0000256" key="5">
    <source>
        <dbReference type="ARBA" id="ARBA00023242"/>
    </source>
</evidence>
<keyword evidence="5" id="KW-0539">Nucleus</keyword>